<organism evidence="1 2">
    <name type="scientific">Tunturiibacter lichenicola</name>
    <dbReference type="NCBI Taxonomy" id="2051959"/>
    <lineage>
        <taxon>Bacteria</taxon>
        <taxon>Pseudomonadati</taxon>
        <taxon>Acidobacteriota</taxon>
        <taxon>Terriglobia</taxon>
        <taxon>Terriglobales</taxon>
        <taxon>Acidobacteriaceae</taxon>
        <taxon>Tunturiibacter</taxon>
    </lineage>
</organism>
<gene>
    <name evidence="1" type="ORF">HDF08_003883</name>
</gene>
<evidence type="ECO:0000313" key="2">
    <source>
        <dbReference type="Proteomes" id="UP000564385"/>
    </source>
</evidence>
<sequence>MSSAKTHCAWGGHFVTCIPLRVVLPLVAMEMISANRCR</sequence>
<dbReference type="AlphaFoldDB" id="A0A852VMX4"/>
<accession>A0A852VMX4</accession>
<proteinExistence type="predicted"/>
<evidence type="ECO:0000313" key="1">
    <source>
        <dbReference type="EMBL" id="NYF91764.1"/>
    </source>
</evidence>
<comment type="caution">
    <text evidence="1">The sequence shown here is derived from an EMBL/GenBank/DDBJ whole genome shotgun (WGS) entry which is preliminary data.</text>
</comment>
<name>A0A852VMX4_9BACT</name>
<dbReference type="Proteomes" id="UP000564385">
    <property type="component" value="Unassembled WGS sequence"/>
</dbReference>
<reference evidence="1 2" key="1">
    <citation type="submission" date="2020-07" db="EMBL/GenBank/DDBJ databases">
        <title>Genomic Encyclopedia of Type Strains, Phase IV (KMG-V): Genome sequencing to study the core and pangenomes of soil and plant-associated prokaryotes.</title>
        <authorList>
            <person name="Whitman W."/>
        </authorList>
    </citation>
    <scope>NUCLEOTIDE SEQUENCE [LARGE SCALE GENOMIC DNA]</scope>
    <source>
        <strain evidence="1 2">M8UP22</strain>
    </source>
</reference>
<protein>
    <submittedName>
        <fullName evidence="1">Uncharacterized protein</fullName>
    </submittedName>
</protein>
<dbReference type="EMBL" id="JACCCU010000003">
    <property type="protein sequence ID" value="NYF91764.1"/>
    <property type="molecule type" value="Genomic_DNA"/>
</dbReference>